<reference evidence="2 3" key="1">
    <citation type="submission" date="2018-01" db="EMBL/GenBank/DDBJ databases">
        <title>Deinococcus koreensis sp. nov., a radiation-resistant bacterium isolated from river water.</title>
        <authorList>
            <person name="Choi A."/>
        </authorList>
    </citation>
    <scope>NUCLEOTIDE SEQUENCE [LARGE SCALE GENOMIC DNA]</scope>
    <source>
        <strain evidence="2 3">SJW1-2</strain>
    </source>
</reference>
<feature type="region of interest" description="Disordered" evidence="1">
    <location>
        <begin position="26"/>
        <end position="63"/>
    </location>
</feature>
<keyword evidence="3" id="KW-1185">Reference proteome</keyword>
<dbReference type="EMBL" id="PPPD01000005">
    <property type="protein sequence ID" value="PNY79229.1"/>
    <property type="molecule type" value="Genomic_DNA"/>
</dbReference>
<accession>A0A2K3URQ8</accession>
<dbReference type="AlphaFoldDB" id="A0A2K3URQ8"/>
<protein>
    <submittedName>
        <fullName evidence="2">Uncharacterized protein</fullName>
    </submittedName>
</protein>
<evidence type="ECO:0000313" key="3">
    <source>
        <dbReference type="Proteomes" id="UP000236379"/>
    </source>
</evidence>
<evidence type="ECO:0000313" key="2">
    <source>
        <dbReference type="EMBL" id="PNY79229.1"/>
    </source>
</evidence>
<comment type="caution">
    <text evidence="2">The sequence shown here is derived from an EMBL/GenBank/DDBJ whole genome shotgun (WGS) entry which is preliminary data.</text>
</comment>
<sequence>MILLRIAWSVLKGVLFVTEAVLDGLSNSGRAAGRSDGLKGDDEPPTRQRTSHFYSGPGSRPHE</sequence>
<dbReference type="Proteomes" id="UP000236379">
    <property type="component" value="Unassembled WGS sequence"/>
</dbReference>
<organism evidence="2 3">
    <name type="scientific">Deinococcus koreensis</name>
    <dbReference type="NCBI Taxonomy" id="2054903"/>
    <lineage>
        <taxon>Bacteria</taxon>
        <taxon>Thermotogati</taxon>
        <taxon>Deinococcota</taxon>
        <taxon>Deinococci</taxon>
        <taxon>Deinococcales</taxon>
        <taxon>Deinococcaceae</taxon>
        <taxon>Deinococcus</taxon>
    </lineage>
</organism>
<gene>
    <name evidence="2" type="ORF">CVO96_20140</name>
</gene>
<proteinExistence type="predicted"/>
<feature type="compositionally biased region" description="Basic and acidic residues" evidence="1">
    <location>
        <begin position="36"/>
        <end position="46"/>
    </location>
</feature>
<name>A0A2K3URQ8_9DEIO</name>
<evidence type="ECO:0000256" key="1">
    <source>
        <dbReference type="SAM" id="MobiDB-lite"/>
    </source>
</evidence>